<dbReference type="Gene3D" id="3.90.1570.50">
    <property type="match status" value="1"/>
</dbReference>
<name>A0A5P3AT07_PHOVU</name>
<protein>
    <submittedName>
        <fullName evidence="1">Uncharacterized protein</fullName>
    </submittedName>
</protein>
<gene>
    <name evidence="1" type="ORF">VIC01_01730</name>
</gene>
<sequence>MSEQYKMVAENPQSTVVSDFEPVYRKSTQYQSEAEMEHDFISQLEKQGYEYLLEKPLNFDPFGHAELSLLAKI</sequence>
<reference evidence="1 2" key="1">
    <citation type="submission" date="2019-09" db="EMBL/GenBank/DDBJ databases">
        <title>Commensal-derived Metabolites Govern Vibrio cholerae Pathogenesis in Host.</title>
        <authorList>
            <person name="Yoon S.S."/>
            <person name="Yoon M.Y."/>
        </authorList>
    </citation>
    <scope>NUCLEOTIDE SEQUENCE [LARGE SCALE GENOMIC DNA]</scope>
    <source>
        <strain evidence="1 2">VIC01</strain>
    </source>
</reference>
<dbReference type="RefSeq" id="WP_005852020.1">
    <property type="nucleotide sequence ID" value="NZ_CACRTA010000034.1"/>
</dbReference>
<organism evidence="1 2">
    <name type="scientific">Phocaeicola vulgatus</name>
    <name type="common">Bacteroides vulgatus</name>
    <dbReference type="NCBI Taxonomy" id="821"/>
    <lineage>
        <taxon>Bacteria</taxon>
        <taxon>Pseudomonadati</taxon>
        <taxon>Bacteroidota</taxon>
        <taxon>Bacteroidia</taxon>
        <taxon>Bacteroidales</taxon>
        <taxon>Bacteroidaceae</taxon>
        <taxon>Phocaeicola</taxon>
    </lineage>
</organism>
<proteinExistence type="predicted"/>
<dbReference type="Proteomes" id="UP000326091">
    <property type="component" value="Chromosome"/>
</dbReference>
<evidence type="ECO:0000313" key="1">
    <source>
        <dbReference type="EMBL" id="QEW36203.1"/>
    </source>
</evidence>
<dbReference type="AlphaFoldDB" id="A0A5P3AT07"/>
<dbReference type="EMBL" id="CP043529">
    <property type="protein sequence ID" value="QEW36203.1"/>
    <property type="molecule type" value="Genomic_DNA"/>
</dbReference>
<evidence type="ECO:0000313" key="2">
    <source>
        <dbReference type="Proteomes" id="UP000326091"/>
    </source>
</evidence>
<accession>A0A5P3AT07</accession>